<dbReference type="PROSITE" id="PS51471">
    <property type="entry name" value="FE2OG_OXY"/>
    <property type="match status" value="1"/>
</dbReference>
<keyword evidence="2" id="KW-0560">Oxidoreductase</keyword>
<proteinExistence type="inferred from homology"/>
<evidence type="ECO:0000256" key="2">
    <source>
        <dbReference type="RuleBase" id="RU003682"/>
    </source>
</evidence>
<feature type="domain" description="Fe2OG dioxygenase" evidence="4">
    <location>
        <begin position="231"/>
        <end position="335"/>
    </location>
</feature>
<evidence type="ECO:0000313" key="6">
    <source>
        <dbReference type="Proteomes" id="UP000288859"/>
    </source>
</evidence>
<dbReference type="AlphaFoldDB" id="A0A438MX86"/>
<keyword evidence="2" id="KW-0479">Metal-binding</keyword>
<comment type="similarity">
    <text evidence="1 2">Belongs to the iron/ascorbate-dependent oxidoreductase family.</text>
</comment>
<dbReference type="PANTHER" id="PTHR47990">
    <property type="entry name" value="2-OXOGLUTARATE (2OG) AND FE(II)-DEPENDENT OXYGENASE SUPERFAMILY PROTEIN-RELATED"/>
    <property type="match status" value="1"/>
</dbReference>
<name>A0A438MX86_EXOME</name>
<dbReference type="GO" id="GO:0016491">
    <property type="term" value="F:oxidoreductase activity"/>
    <property type="evidence" value="ECO:0007669"/>
    <property type="project" value="UniProtKB-KW"/>
</dbReference>
<keyword evidence="2" id="KW-0408">Iron</keyword>
<dbReference type="Pfam" id="PF14226">
    <property type="entry name" value="DIOX_N"/>
    <property type="match status" value="1"/>
</dbReference>
<dbReference type="GO" id="GO:0044283">
    <property type="term" value="P:small molecule biosynthetic process"/>
    <property type="evidence" value="ECO:0007669"/>
    <property type="project" value="UniProtKB-ARBA"/>
</dbReference>
<accession>A0A438MX86</accession>
<reference evidence="5 6" key="1">
    <citation type="submission" date="2017-03" db="EMBL/GenBank/DDBJ databases">
        <title>Genomes of endolithic fungi from Antarctica.</title>
        <authorList>
            <person name="Coleine C."/>
            <person name="Masonjones S."/>
            <person name="Stajich J.E."/>
        </authorList>
    </citation>
    <scope>NUCLEOTIDE SEQUENCE [LARGE SCALE GENOMIC DNA]</scope>
    <source>
        <strain evidence="5 6">CCFEE 6314</strain>
    </source>
</reference>
<gene>
    <name evidence="5" type="ORF">B0A52_07851</name>
</gene>
<dbReference type="Proteomes" id="UP000288859">
    <property type="component" value="Unassembled WGS sequence"/>
</dbReference>
<dbReference type="InterPro" id="IPR044861">
    <property type="entry name" value="IPNS-like_FE2OG_OXY"/>
</dbReference>
<dbReference type="EMBL" id="NAJM01000045">
    <property type="protein sequence ID" value="RVX67728.1"/>
    <property type="molecule type" value="Genomic_DNA"/>
</dbReference>
<dbReference type="InterPro" id="IPR026992">
    <property type="entry name" value="DIOX_N"/>
</dbReference>
<dbReference type="GO" id="GO:0046872">
    <property type="term" value="F:metal ion binding"/>
    <property type="evidence" value="ECO:0007669"/>
    <property type="project" value="UniProtKB-KW"/>
</dbReference>
<dbReference type="OrthoDB" id="288590at2759"/>
<evidence type="ECO:0000259" key="4">
    <source>
        <dbReference type="PROSITE" id="PS51471"/>
    </source>
</evidence>
<dbReference type="InterPro" id="IPR005123">
    <property type="entry name" value="Oxoglu/Fe-dep_dioxygenase_dom"/>
</dbReference>
<dbReference type="Gene3D" id="2.60.120.330">
    <property type="entry name" value="B-lactam Antibiotic, Isopenicillin N Synthase, Chain"/>
    <property type="match status" value="1"/>
</dbReference>
<dbReference type="SUPFAM" id="SSF51197">
    <property type="entry name" value="Clavaminate synthase-like"/>
    <property type="match status" value="1"/>
</dbReference>
<sequence length="413" mass="46078">MAGKVNMDDLQHVPAQVGVSDAAFEVTSRRLASKSCPEFNPDEYPPLPSSLETVQLPIISIDDLATPFPDKDSTLRLFEACKSPGIFYLKPPGKMSHDRDNLVTRATDWITKLEPAFHLPMEEKKKYCFIDSTRIFGYKEVGATVVDDVGTGDTSEFWNISKIELLKKQSLHPIHSTRAGRYPEIIEDNSSSLVNFMQDCHLLCMIILSAIEKELGIRHELQMKHEFSDRSGDHVRLARGPARVGQEIEIQTPAHTDFGTVTLLFNWLGGLQWRDPADLKWKWIAPKADHLLVNLGDAASIFTGGLCKAPIHRVVPAPGEQGNYPRYSLGYFLRPGDKVILNRLCAPTIPQGLPMPGMGLTAERWIAIKAEELGIGRQGLEDTNSRSQGLTFPKETCGTSTRKQMRTRNENMG</sequence>
<evidence type="ECO:0000313" key="5">
    <source>
        <dbReference type="EMBL" id="RVX67728.1"/>
    </source>
</evidence>
<dbReference type="InterPro" id="IPR027443">
    <property type="entry name" value="IPNS-like_sf"/>
</dbReference>
<feature type="region of interest" description="Disordered" evidence="3">
    <location>
        <begin position="380"/>
        <end position="413"/>
    </location>
</feature>
<evidence type="ECO:0000256" key="3">
    <source>
        <dbReference type="SAM" id="MobiDB-lite"/>
    </source>
</evidence>
<dbReference type="InterPro" id="IPR050231">
    <property type="entry name" value="Iron_ascorbate_oxido_reductase"/>
</dbReference>
<comment type="caution">
    <text evidence="5">The sequence shown here is derived from an EMBL/GenBank/DDBJ whole genome shotgun (WGS) entry which is preliminary data.</text>
</comment>
<organism evidence="5 6">
    <name type="scientific">Exophiala mesophila</name>
    <name type="common">Black yeast-like fungus</name>
    <dbReference type="NCBI Taxonomy" id="212818"/>
    <lineage>
        <taxon>Eukaryota</taxon>
        <taxon>Fungi</taxon>
        <taxon>Dikarya</taxon>
        <taxon>Ascomycota</taxon>
        <taxon>Pezizomycotina</taxon>
        <taxon>Eurotiomycetes</taxon>
        <taxon>Chaetothyriomycetidae</taxon>
        <taxon>Chaetothyriales</taxon>
        <taxon>Herpotrichiellaceae</taxon>
        <taxon>Exophiala</taxon>
    </lineage>
</organism>
<dbReference type="VEuPathDB" id="FungiDB:PV10_02916"/>
<protein>
    <recommendedName>
        <fullName evidence="4">Fe2OG dioxygenase domain-containing protein</fullName>
    </recommendedName>
</protein>
<evidence type="ECO:0000256" key="1">
    <source>
        <dbReference type="ARBA" id="ARBA00008056"/>
    </source>
</evidence>
<dbReference type="Pfam" id="PF03171">
    <property type="entry name" value="2OG-FeII_Oxy"/>
    <property type="match status" value="1"/>
</dbReference>